<reference evidence="1 2" key="1">
    <citation type="journal article" date="2022" name="Hortic Res">
        <title>A haplotype resolved chromosomal level avocado genome allows analysis of novel avocado genes.</title>
        <authorList>
            <person name="Nath O."/>
            <person name="Fletcher S.J."/>
            <person name="Hayward A."/>
            <person name="Shaw L.M."/>
            <person name="Masouleh A.K."/>
            <person name="Furtado A."/>
            <person name="Henry R.J."/>
            <person name="Mitter N."/>
        </authorList>
    </citation>
    <scope>NUCLEOTIDE SEQUENCE [LARGE SCALE GENOMIC DNA]</scope>
    <source>
        <strain evidence="2">cv. Hass</strain>
    </source>
</reference>
<name>A0ACC2MTG7_PERAE</name>
<comment type="caution">
    <text evidence="1">The sequence shown here is derived from an EMBL/GenBank/DDBJ whole genome shotgun (WGS) entry which is preliminary data.</text>
</comment>
<dbReference type="EMBL" id="CM056809">
    <property type="protein sequence ID" value="KAJ8648999.1"/>
    <property type="molecule type" value="Genomic_DNA"/>
</dbReference>
<proteinExistence type="predicted"/>
<dbReference type="Proteomes" id="UP001234297">
    <property type="component" value="Chromosome 1"/>
</dbReference>
<evidence type="ECO:0000313" key="1">
    <source>
        <dbReference type="EMBL" id="KAJ8648999.1"/>
    </source>
</evidence>
<keyword evidence="2" id="KW-1185">Reference proteome</keyword>
<organism evidence="1 2">
    <name type="scientific">Persea americana</name>
    <name type="common">Avocado</name>
    <dbReference type="NCBI Taxonomy" id="3435"/>
    <lineage>
        <taxon>Eukaryota</taxon>
        <taxon>Viridiplantae</taxon>
        <taxon>Streptophyta</taxon>
        <taxon>Embryophyta</taxon>
        <taxon>Tracheophyta</taxon>
        <taxon>Spermatophyta</taxon>
        <taxon>Magnoliopsida</taxon>
        <taxon>Magnoliidae</taxon>
        <taxon>Laurales</taxon>
        <taxon>Lauraceae</taxon>
        <taxon>Persea</taxon>
    </lineage>
</organism>
<sequence>MECAEEVLIDDGPSPSTTSLHKADGDDDQKPVVGMAFDTIDEGRKFYNDYAKIAGFSVNSTLERQRELESKEEFDLGNSHPILKISFKMEKQMAVIYTKNNFTTFQEEIVKSIEYSVRCLDETENQQFYKVYLRGKPEFINSTNMCKCQCQMLGFKGIPCRHIVAVFLYLDVVELPAIYILRMLTREARVATARDSAGKEITGDRDESLALRLLDLQYRSKKVIEEGVF</sequence>
<evidence type="ECO:0000313" key="2">
    <source>
        <dbReference type="Proteomes" id="UP001234297"/>
    </source>
</evidence>
<accession>A0ACC2MTG7</accession>
<gene>
    <name evidence="1" type="ORF">MRB53_002022</name>
</gene>
<protein>
    <submittedName>
        <fullName evidence="1">Uncharacterized protein</fullName>
    </submittedName>
</protein>